<evidence type="ECO:0000256" key="6">
    <source>
        <dbReference type="RuleBase" id="RU361150"/>
    </source>
</evidence>
<keyword evidence="5" id="KW-1015">Disulfide bond</keyword>
<name>F6TC33_HORSE</name>
<dbReference type="FunFam" id="2.40.50.40:FF:000002">
    <property type="entry name" value="C-C motif chemokine"/>
    <property type="match status" value="1"/>
</dbReference>
<keyword evidence="4 6" id="KW-0732">Signal</keyword>
<proteinExistence type="inferred from homology"/>
<evidence type="ECO:0000313" key="9">
    <source>
        <dbReference type="Proteomes" id="UP000002281"/>
    </source>
</evidence>
<dbReference type="PANTHER" id="PTHR12015:SF103">
    <property type="entry name" value="C-C MOTIF CHEMOKINE 4-RELATED"/>
    <property type="match status" value="1"/>
</dbReference>
<sequence>MEVPMAALAVLLLTAALCSHTCGSPFFPVGSDPPTACCFSYTLRKLPRNFVVDYYETSSLCSQPAVVFQTKKGRQVCANPSDDWVQEYMDDLELN</sequence>
<dbReference type="CDD" id="cd00272">
    <property type="entry name" value="Chemokine_CC"/>
    <property type="match status" value="1"/>
</dbReference>
<reference evidence="8" key="2">
    <citation type="submission" date="2025-08" db="UniProtKB">
        <authorList>
            <consortium name="Ensembl"/>
        </authorList>
    </citation>
    <scope>IDENTIFICATION</scope>
    <source>
        <strain evidence="8">Thoroughbred</strain>
    </source>
</reference>
<dbReference type="Proteomes" id="UP000002281">
    <property type="component" value="Chromosome 11"/>
</dbReference>
<feature type="signal peptide" evidence="6">
    <location>
        <begin position="1"/>
        <end position="23"/>
    </location>
</feature>
<reference evidence="8" key="3">
    <citation type="submission" date="2025-09" db="UniProtKB">
        <authorList>
            <consortium name="Ensembl"/>
        </authorList>
    </citation>
    <scope>IDENTIFICATION</scope>
    <source>
        <strain evidence="8">Thoroughbred</strain>
    </source>
</reference>
<dbReference type="Pfam" id="PF00048">
    <property type="entry name" value="IL8"/>
    <property type="match status" value="1"/>
</dbReference>
<dbReference type="GeneTree" id="ENSGT01100000263482"/>
<dbReference type="InterPro" id="IPR036048">
    <property type="entry name" value="Interleukin_8-like_sf"/>
</dbReference>
<dbReference type="GO" id="GO:0006955">
    <property type="term" value="P:immune response"/>
    <property type="evidence" value="ECO:0007669"/>
    <property type="project" value="InterPro"/>
</dbReference>
<dbReference type="Bgee" id="ENSECAG00000022992">
    <property type="expression patterns" value="Expressed in leukocyte and 20 other cell types or tissues"/>
</dbReference>
<dbReference type="HOGENOM" id="CLU_141716_4_2_1"/>
<evidence type="ECO:0000256" key="4">
    <source>
        <dbReference type="ARBA" id="ARBA00022729"/>
    </source>
</evidence>
<dbReference type="SUPFAM" id="SSF54117">
    <property type="entry name" value="Interleukin 8-like chemokines"/>
    <property type="match status" value="1"/>
</dbReference>
<keyword evidence="3 6" id="KW-0202">Cytokine</keyword>
<dbReference type="GO" id="GO:0005615">
    <property type="term" value="C:extracellular space"/>
    <property type="evidence" value="ECO:0007669"/>
    <property type="project" value="UniProtKB-KW"/>
</dbReference>
<dbReference type="Gene3D" id="2.40.50.40">
    <property type="match status" value="1"/>
</dbReference>
<reference evidence="8 9" key="1">
    <citation type="journal article" date="2009" name="Science">
        <title>Genome sequence, comparative analysis, and population genetics of the domestic horse.</title>
        <authorList>
            <consortium name="Broad Institute Genome Sequencing Platform"/>
            <consortium name="Broad Institute Whole Genome Assembly Team"/>
            <person name="Wade C.M."/>
            <person name="Giulotto E."/>
            <person name="Sigurdsson S."/>
            <person name="Zoli M."/>
            <person name="Gnerre S."/>
            <person name="Imsland F."/>
            <person name="Lear T.L."/>
            <person name="Adelson D.L."/>
            <person name="Bailey E."/>
            <person name="Bellone R.R."/>
            <person name="Bloecker H."/>
            <person name="Distl O."/>
            <person name="Edgar R.C."/>
            <person name="Garber M."/>
            <person name="Leeb T."/>
            <person name="Mauceli E."/>
            <person name="MacLeod J.N."/>
            <person name="Penedo M.C.T."/>
            <person name="Raison J.M."/>
            <person name="Sharpe T."/>
            <person name="Vogel J."/>
            <person name="Andersson L."/>
            <person name="Antczak D.F."/>
            <person name="Biagi T."/>
            <person name="Binns M.M."/>
            <person name="Chowdhary B.P."/>
            <person name="Coleman S.J."/>
            <person name="Della Valle G."/>
            <person name="Fryc S."/>
            <person name="Guerin G."/>
            <person name="Hasegawa T."/>
            <person name="Hill E.W."/>
            <person name="Jurka J."/>
            <person name="Kiialainen A."/>
            <person name="Lindgren G."/>
            <person name="Liu J."/>
            <person name="Magnani E."/>
            <person name="Mickelson J.R."/>
            <person name="Murray J."/>
            <person name="Nergadze S.G."/>
            <person name="Onofrio R."/>
            <person name="Pedroni S."/>
            <person name="Piras M.F."/>
            <person name="Raudsepp T."/>
            <person name="Rocchi M."/>
            <person name="Roeed K.H."/>
            <person name="Ryder O.A."/>
            <person name="Searle S."/>
            <person name="Skow L."/>
            <person name="Swinburne J.E."/>
            <person name="Syvaenen A.C."/>
            <person name="Tozaki T."/>
            <person name="Valberg S.J."/>
            <person name="Vaudin M."/>
            <person name="White J.R."/>
            <person name="Zody M.C."/>
            <person name="Lander E.S."/>
            <person name="Lindblad-Toh K."/>
        </authorList>
    </citation>
    <scope>NUCLEOTIDE SEQUENCE [LARGE SCALE GENOMIC DNA]</scope>
    <source>
        <strain evidence="8 9">Thoroughbred</strain>
    </source>
</reference>
<dbReference type="InterPro" id="IPR000827">
    <property type="entry name" value="Chemokine_CC_CS"/>
</dbReference>
<evidence type="ECO:0000256" key="1">
    <source>
        <dbReference type="ARBA" id="ARBA00010868"/>
    </source>
</evidence>
<dbReference type="PROSITE" id="PS00472">
    <property type="entry name" value="SMALL_CYTOKINES_CC"/>
    <property type="match status" value="1"/>
</dbReference>
<comment type="subcellular location">
    <subcellularLocation>
        <location evidence="6">Secreted</location>
    </subcellularLocation>
</comment>
<dbReference type="GO" id="GO:0008009">
    <property type="term" value="F:chemokine activity"/>
    <property type="evidence" value="ECO:0007669"/>
    <property type="project" value="InterPro"/>
</dbReference>
<dbReference type="Ensembl" id="ENSECAT00000024713.3">
    <property type="protein sequence ID" value="ENSECAP00000020542.3"/>
    <property type="gene ID" value="ENSECAG00000022992.4"/>
</dbReference>
<evidence type="ECO:0000259" key="7">
    <source>
        <dbReference type="SMART" id="SM00199"/>
    </source>
</evidence>
<feature type="domain" description="Chemokine interleukin-8-like" evidence="7">
    <location>
        <begin position="34"/>
        <end position="92"/>
    </location>
</feature>
<evidence type="ECO:0000256" key="2">
    <source>
        <dbReference type="ARBA" id="ARBA00022500"/>
    </source>
</evidence>
<evidence type="ECO:0000256" key="3">
    <source>
        <dbReference type="ARBA" id="ARBA00022514"/>
    </source>
</evidence>
<dbReference type="SMART" id="SM00199">
    <property type="entry name" value="SCY"/>
    <property type="match status" value="1"/>
</dbReference>
<evidence type="ECO:0000313" key="8">
    <source>
        <dbReference type="Ensembl" id="ENSECAP00000020542.3"/>
    </source>
</evidence>
<keyword evidence="2 6" id="KW-0145">Chemotaxis</keyword>
<dbReference type="PANTHER" id="PTHR12015">
    <property type="entry name" value="SMALL INDUCIBLE CYTOKINE A"/>
    <property type="match status" value="1"/>
</dbReference>
<protein>
    <recommendedName>
        <fullName evidence="6">C-C motif chemokine</fullName>
    </recommendedName>
</protein>
<dbReference type="InterPro" id="IPR001811">
    <property type="entry name" value="Chemokine_IL8-like_dom"/>
</dbReference>
<evidence type="ECO:0000256" key="5">
    <source>
        <dbReference type="ARBA" id="ARBA00023157"/>
    </source>
</evidence>
<organism evidence="8 9">
    <name type="scientific">Equus caballus</name>
    <name type="common">Horse</name>
    <dbReference type="NCBI Taxonomy" id="9796"/>
    <lineage>
        <taxon>Eukaryota</taxon>
        <taxon>Metazoa</taxon>
        <taxon>Chordata</taxon>
        <taxon>Craniata</taxon>
        <taxon>Vertebrata</taxon>
        <taxon>Euteleostomi</taxon>
        <taxon>Mammalia</taxon>
        <taxon>Eutheria</taxon>
        <taxon>Laurasiatheria</taxon>
        <taxon>Perissodactyla</taxon>
        <taxon>Equidae</taxon>
        <taxon>Equus</taxon>
    </lineage>
</organism>
<keyword evidence="9" id="KW-1185">Reference proteome</keyword>
<dbReference type="AlphaFoldDB" id="F6TC33"/>
<dbReference type="InterPro" id="IPR039809">
    <property type="entry name" value="Chemokine_b/g/d"/>
</dbReference>
<feature type="chain" id="PRO_5040538384" description="C-C motif chemokine" evidence="6">
    <location>
        <begin position="24"/>
        <end position="95"/>
    </location>
</feature>
<keyword evidence="6" id="KW-0964">Secreted</keyword>
<accession>F6TC33</accession>
<comment type="similarity">
    <text evidence="1 6">Belongs to the intercrine beta (chemokine CC) family.</text>
</comment>